<dbReference type="AlphaFoldDB" id="A0A1H8MXR0"/>
<name>A0A1H8MXR0_9RHOB</name>
<organism evidence="1 2">
    <name type="scientific">Pseudorhodobacter antarcticus</name>
    <dbReference type="NCBI Taxonomy" id="1077947"/>
    <lineage>
        <taxon>Bacteria</taxon>
        <taxon>Pseudomonadati</taxon>
        <taxon>Pseudomonadota</taxon>
        <taxon>Alphaproteobacteria</taxon>
        <taxon>Rhodobacterales</taxon>
        <taxon>Paracoccaceae</taxon>
        <taxon>Pseudorhodobacter</taxon>
    </lineage>
</organism>
<accession>A0A1H8MXR0</accession>
<dbReference type="EMBL" id="FOCO01000064">
    <property type="protein sequence ID" value="SEO22181.1"/>
    <property type="molecule type" value="Genomic_DNA"/>
</dbReference>
<evidence type="ECO:0000313" key="2">
    <source>
        <dbReference type="Proteomes" id="UP000183002"/>
    </source>
</evidence>
<proteinExistence type="predicted"/>
<sequence>MKYNNLRPRRRLFWLEKPVNEYGSTQMALEADKPTFGPISYVVYHFVDIALLKSVALRNSPTIFAKPINQIVEPPQIKGHNGAHSGWCITTPTPLIDSYQSSAAGEKLGQISPNNHIEINEQSPSA</sequence>
<keyword evidence="2" id="KW-1185">Reference proteome</keyword>
<gene>
    <name evidence="1" type="ORF">SAMN05216227_10644</name>
</gene>
<dbReference type="Proteomes" id="UP000183002">
    <property type="component" value="Unassembled WGS sequence"/>
</dbReference>
<evidence type="ECO:0000313" key="1">
    <source>
        <dbReference type="EMBL" id="SEO22181.1"/>
    </source>
</evidence>
<reference evidence="1 2" key="1">
    <citation type="submission" date="2016-10" db="EMBL/GenBank/DDBJ databases">
        <authorList>
            <person name="de Groot N.N."/>
        </authorList>
    </citation>
    <scope>NUCLEOTIDE SEQUENCE [LARGE SCALE GENOMIC DNA]</scope>
    <source>
        <strain evidence="1 2">CGMCC 1.10836</strain>
    </source>
</reference>
<protein>
    <submittedName>
        <fullName evidence="1">Uncharacterized protein</fullName>
    </submittedName>
</protein>